<dbReference type="InterPro" id="IPR050595">
    <property type="entry name" value="Bact_response_regulator"/>
</dbReference>
<dbReference type="SMART" id="SM00448">
    <property type="entry name" value="REC"/>
    <property type="match status" value="1"/>
</dbReference>
<keyword evidence="5" id="KW-1185">Reference proteome</keyword>
<proteinExistence type="predicted"/>
<dbReference type="Gene3D" id="3.40.50.2300">
    <property type="match status" value="1"/>
</dbReference>
<dbReference type="Proteomes" id="UP001576774">
    <property type="component" value="Unassembled WGS sequence"/>
</dbReference>
<comment type="caution">
    <text evidence="4">The sequence shown here is derived from an EMBL/GenBank/DDBJ whole genome shotgun (WGS) entry which is preliminary data.</text>
</comment>
<dbReference type="PANTHER" id="PTHR44591">
    <property type="entry name" value="STRESS RESPONSE REGULATOR PROTEIN 1"/>
    <property type="match status" value="1"/>
</dbReference>
<reference evidence="4 5" key="1">
    <citation type="submission" date="2024-09" db="EMBL/GenBank/DDBJ databases">
        <title>Floridaenema gen nov. (Aerosakkonemataceae, Aerosakkonematales ord. nov., Cyanobacteria) from benthic tropical and subtropical fresh waters, with the description of four new species.</title>
        <authorList>
            <person name="Moretto J.A."/>
            <person name="Berthold D.E."/>
            <person name="Lefler F.W."/>
            <person name="Huang I.-S."/>
            <person name="Laughinghouse H. IV."/>
        </authorList>
    </citation>
    <scope>NUCLEOTIDE SEQUENCE [LARGE SCALE GENOMIC DNA]</scope>
    <source>
        <strain evidence="4 5">BLCC-F46</strain>
    </source>
</reference>
<evidence type="ECO:0000259" key="3">
    <source>
        <dbReference type="PROSITE" id="PS50110"/>
    </source>
</evidence>
<accession>A0ABV4XAP9</accession>
<dbReference type="RefSeq" id="WP_413272904.1">
    <property type="nucleotide sequence ID" value="NZ_JBHFNQ010000184.1"/>
</dbReference>
<gene>
    <name evidence="4" type="ORF">ACE1CC_23700</name>
</gene>
<dbReference type="PANTHER" id="PTHR44591:SF3">
    <property type="entry name" value="RESPONSE REGULATORY DOMAIN-CONTAINING PROTEIN"/>
    <property type="match status" value="1"/>
</dbReference>
<dbReference type="Pfam" id="PF00072">
    <property type="entry name" value="Response_reg"/>
    <property type="match status" value="1"/>
</dbReference>
<evidence type="ECO:0000256" key="1">
    <source>
        <dbReference type="ARBA" id="ARBA00022553"/>
    </source>
</evidence>
<sequence>MAKSGQGSVIHSGTQKFLSSRILLVEDHEISRQLLSDYLGCLGYQVLAIADGKAFFSTLASFQPDLILLDLKIPYLDGYSILKQLQGLPIAQQVPIIVVSAYAFKSDQQRAFSLGAKKYFVKPINLSQLRDAIQEILGGLTP</sequence>
<feature type="domain" description="Response regulatory" evidence="3">
    <location>
        <begin position="21"/>
        <end position="137"/>
    </location>
</feature>
<dbReference type="SUPFAM" id="SSF52172">
    <property type="entry name" value="CheY-like"/>
    <property type="match status" value="1"/>
</dbReference>
<dbReference type="CDD" id="cd17546">
    <property type="entry name" value="REC_hyHK_CKI1_RcsC-like"/>
    <property type="match status" value="1"/>
</dbReference>
<keyword evidence="1 2" id="KW-0597">Phosphoprotein</keyword>
<dbReference type="InterPro" id="IPR011006">
    <property type="entry name" value="CheY-like_superfamily"/>
</dbReference>
<feature type="modified residue" description="4-aspartylphosphate" evidence="2">
    <location>
        <position position="70"/>
    </location>
</feature>
<organism evidence="4 5">
    <name type="scientific">Floridaenema aerugineum BLCC-F46</name>
    <dbReference type="NCBI Taxonomy" id="3153654"/>
    <lineage>
        <taxon>Bacteria</taxon>
        <taxon>Bacillati</taxon>
        <taxon>Cyanobacteriota</taxon>
        <taxon>Cyanophyceae</taxon>
        <taxon>Oscillatoriophycideae</taxon>
        <taxon>Aerosakkonematales</taxon>
        <taxon>Aerosakkonemataceae</taxon>
        <taxon>Floridanema</taxon>
        <taxon>Floridanema aerugineum</taxon>
    </lineage>
</organism>
<evidence type="ECO:0000313" key="4">
    <source>
        <dbReference type="EMBL" id="MFB2879870.1"/>
    </source>
</evidence>
<evidence type="ECO:0000256" key="2">
    <source>
        <dbReference type="PROSITE-ProRule" id="PRU00169"/>
    </source>
</evidence>
<dbReference type="EMBL" id="JBHFNQ010000184">
    <property type="protein sequence ID" value="MFB2879870.1"/>
    <property type="molecule type" value="Genomic_DNA"/>
</dbReference>
<dbReference type="InterPro" id="IPR001789">
    <property type="entry name" value="Sig_transdc_resp-reg_receiver"/>
</dbReference>
<evidence type="ECO:0000313" key="5">
    <source>
        <dbReference type="Proteomes" id="UP001576774"/>
    </source>
</evidence>
<name>A0ABV4XAP9_9CYAN</name>
<protein>
    <submittedName>
        <fullName evidence="4">Response regulator</fullName>
    </submittedName>
</protein>
<dbReference type="PROSITE" id="PS50110">
    <property type="entry name" value="RESPONSE_REGULATORY"/>
    <property type="match status" value="1"/>
</dbReference>